<dbReference type="NCBIfam" id="TIGR03462">
    <property type="entry name" value="CarR_dom_SF"/>
    <property type="match status" value="2"/>
</dbReference>
<comment type="pathway">
    <text evidence="3">Carotenoid biosynthesis; beta-carotene biosynthesis.</text>
</comment>
<dbReference type="UniPathway" id="UPA00802"/>
<evidence type="ECO:0000313" key="20">
    <source>
        <dbReference type="EMBL" id="KAE8139601.1"/>
    </source>
</evidence>
<dbReference type="GO" id="GO:0016020">
    <property type="term" value="C:membrane"/>
    <property type="evidence" value="ECO:0007669"/>
    <property type="project" value="UniProtKB-SubCell"/>
</dbReference>
<keyword evidence="12" id="KW-0125">Carotenoid biosynthesis</keyword>
<dbReference type="EC" id="2.5.1.32" evidence="8"/>
<keyword evidence="21" id="KW-1185">Reference proteome</keyword>
<accession>A0A5N6T0I5</accession>
<feature type="transmembrane region" description="Helical" evidence="19">
    <location>
        <begin position="217"/>
        <end position="238"/>
    </location>
</feature>
<proteinExistence type="inferred from homology"/>
<dbReference type="EC" id="5.5.1.19" evidence="7"/>
<dbReference type="PANTHER" id="PTHR31480">
    <property type="entry name" value="BIFUNCTIONAL LYCOPENE CYCLASE/PHYTOENE SYNTHASE"/>
    <property type="match status" value="1"/>
</dbReference>
<dbReference type="SFLD" id="SFLDG01212">
    <property type="entry name" value="Phytoene_synthase_like"/>
    <property type="match status" value="1"/>
</dbReference>
<comment type="catalytic activity">
    <reaction evidence="1">
        <text>2 (2E,6E,10E)-geranylgeranyl diphosphate = 15-cis-phytoene + 2 diphosphate</text>
        <dbReference type="Rhea" id="RHEA:34475"/>
        <dbReference type="ChEBI" id="CHEBI:27787"/>
        <dbReference type="ChEBI" id="CHEBI:33019"/>
        <dbReference type="ChEBI" id="CHEBI:58756"/>
        <dbReference type="EC" id="2.5.1.32"/>
    </reaction>
</comment>
<comment type="similarity">
    <text evidence="5">In the N-terminal section; belongs to the lycopene beta-cyclase family.</text>
</comment>
<dbReference type="SUPFAM" id="SSF48576">
    <property type="entry name" value="Terpenoid synthases"/>
    <property type="match status" value="1"/>
</dbReference>
<evidence type="ECO:0000256" key="12">
    <source>
        <dbReference type="ARBA" id="ARBA00022746"/>
    </source>
</evidence>
<reference evidence="20 21" key="1">
    <citation type="submission" date="2019-04" db="EMBL/GenBank/DDBJ databases">
        <title>Friends and foes A comparative genomics study of 23 Aspergillus species from section Flavi.</title>
        <authorList>
            <consortium name="DOE Joint Genome Institute"/>
            <person name="Kjaerbolling I."/>
            <person name="Vesth T."/>
            <person name="Frisvad J.C."/>
            <person name="Nybo J.L."/>
            <person name="Theobald S."/>
            <person name="Kildgaard S."/>
            <person name="Isbrandt T."/>
            <person name="Kuo A."/>
            <person name="Sato A."/>
            <person name="Lyhne E.K."/>
            <person name="Kogle M.E."/>
            <person name="Wiebenga A."/>
            <person name="Kun R.S."/>
            <person name="Lubbers R.J."/>
            <person name="Makela M.R."/>
            <person name="Barry K."/>
            <person name="Chovatia M."/>
            <person name="Clum A."/>
            <person name="Daum C."/>
            <person name="Haridas S."/>
            <person name="He G."/>
            <person name="LaButti K."/>
            <person name="Lipzen A."/>
            <person name="Mondo S."/>
            <person name="Riley R."/>
            <person name="Salamov A."/>
            <person name="Simmons B.A."/>
            <person name="Magnuson J.K."/>
            <person name="Henrissat B."/>
            <person name="Mortensen U.H."/>
            <person name="Larsen T.O."/>
            <person name="Devries R.P."/>
            <person name="Grigoriev I.V."/>
            <person name="Machida M."/>
            <person name="Baker S.E."/>
            <person name="Andersen M.R."/>
        </authorList>
    </citation>
    <scope>NUCLEOTIDE SEQUENCE [LARGE SCALE GENOMIC DNA]</scope>
    <source>
        <strain evidence="20 21">CBS 117625</strain>
    </source>
</reference>
<comment type="catalytic activity">
    <reaction evidence="17">
        <text>gamma-carotene = all-trans-beta-carotene</text>
        <dbReference type="Rhea" id="RHEA:32239"/>
        <dbReference type="ChEBI" id="CHEBI:17579"/>
        <dbReference type="ChEBI" id="CHEBI:27740"/>
        <dbReference type="EC" id="5.5.1.19"/>
    </reaction>
</comment>
<keyword evidence="10" id="KW-0808">Transferase</keyword>
<evidence type="ECO:0000256" key="6">
    <source>
        <dbReference type="ARBA" id="ARBA00008406"/>
    </source>
</evidence>
<dbReference type="InterPro" id="IPR044843">
    <property type="entry name" value="Trans_IPPS_bact-type"/>
</dbReference>
<dbReference type="InterPro" id="IPR017825">
    <property type="entry name" value="Lycopene_cyclase_dom"/>
</dbReference>
<name>A0A5N6T0I5_ASPPS</name>
<dbReference type="GO" id="GO:0016117">
    <property type="term" value="P:carotenoid biosynthetic process"/>
    <property type="evidence" value="ECO:0007669"/>
    <property type="project" value="UniProtKB-KW"/>
</dbReference>
<comment type="subcellular location">
    <subcellularLocation>
        <location evidence="2">Membrane</location>
        <topology evidence="2">Multi-pass membrane protein</topology>
    </subcellularLocation>
</comment>
<protein>
    <recommendedName>
        <fullName evidence="9">Bifunctional lycopene cyclase/phytoene synthase</fullName>
        <ecNumber evidence="8">2.5.1.32</ecNumber>
        <ecNumber evidence="7">5.5.1.19</ecNumber>
    </recommendedName>
</protein>
<dbReference type="GO" id="GO:0045436">
    <property type="term" value="F:lycopene beta cyclase activity"/>
    <property type="evidence" value="ECO:0007669"/>
    <property type="project" value="UniProtKB-ARBA"/>
</dbReference>
<evidence type="ECO:0000256" key="13">
    <source>
        <dbReference type="ARBA" id="ARBA00022989"/>
    </source>
</evidence>
<evidence type="ECO:0000256" key="14">
    <source>
        <dbReference type="ARBA" id="ARBA00023136"/>
    </source>
</evidence>
<comment type="catalytic activity">
    <reaction evidence="18">
        <text>all-trans-lycopene = gamma-carotene</text>
        <dbReference type="Rhea" id="RHEA:32219"/>
        <dbReference type="ChEBI" id="CHEBI:15948"/>
        <dbReference type="ChEBI" id="CHEBI:27740"/>
        <dbReference type="EC" id="5.5.1.19"/>
    </reaction>
</comment>
<feature type="transmembrane region" description="Helical" evidence="19">
    <location>
        <begin position="141"/>
        <end position="160"/>
    </location>
</feature>
<dbReference type="UniPathway" id="UPA00799">
    <property type="reaction ID" value="UER00773"/>
</dbReference>
<dbReference type="Gene3D" id="1.10.600.10">
    <property type="entry name" value="Farnesyl Diphosphate Synthase"/>
    <property type="match status" value="1"/>
</dbReference>
<evidence type="ECO:0000256" key="15">
    <source>
        <dbReference type="ARBA" id="ARBA00023235"/>
    </source>
</evidence>
<evidence type="ECO:0000256" key="8">
    <source>
        <dbReference type="ARBA" id="ARBA00012396"/>
    </source>
</evidence>
<feature type="transmembrane region" description="Helical" evidence="19">
    <location>
        <begin position="6"/>
        <end position="27"/>
    </location>
</feature>
<comment type="pathway">
    <text evidence="4">Carotenoid biosynthesis; phytoene biosynthesis; all-trans-phytoene from geranylgeranyl diphosphate: step 1/1.</text>
</comment>
<evidence type="ECO:0000256" key="10">
    <source>
        <dbReference type="ARBA" id="ARBA00022679"/>
    </source>
</evidence>
<keyword evidence="11 19" id="KW-0812">Transmembrane</keyword>
<evidence type="ECO:0000256" key="1">
    <source>
        <dbReference type="ARBA" id="ARBA00001805"/>
    </source>
</evidence>
<keyword evidence="14 19" id="KW-0472">Membrane</keyword>
<dbReference type="SFLD" id="SFLDS00005">
    <property type="entry name" value="Isoprenoid_Synthase_Type_I"/>
    <property type="match status" value="1"/>
</dbReference>
<dbReference type="Pfam" id="PF00494">
    <property type="entry name" value="SQS_PSY"/>
    <property type="match status" value="1"/>
</dbReference>
<evidence type="ECO:0000256" key="7">
    <source>
        <dbReference type="ARBA" id="ARBA00012242"/>
    </source>
</evidence>
<dbReference type="GO" id="GO:0016872">
    <property type="term" value="F:intramolecular lyase activity"/>
    <property type="evidence" value="ECO:0007669"/>
    <property type="project" value="InterPro"/>
</dbReference>
<dbReference type="OrthoDB" id="6600518at2759"/>
<evidence type="ECO:0000256" key="9">
    <source>
        <dbReference type="ARBA" id="ARBA00018909"/>
    </source>
</evidence>
<sequence>MGFDYLLVHVTYNIPLAGLLTLVYWPFMTRLDWQKISTLVIISLVATIPWDSYLVRHCIWTYAPNGVTGWTLYDIPLEEVFFFIIQTYNTSLVYLILTRRLVLPTYLGTVARKETLTGTLILLLAIVIGLIALHFGEHFTYLGLIITWAGPFLLIQWLFSSGFVMAFPRMELLASVALPTLFLWIVDTISINQGTWTVEAPTKLGIQLWSGMDIEEILFFLITNIMIVFGLVCIDYAIAMATCELAQSPEVVQRFPSYFRVLAQFVTNKYHPDKRFVTNLGKAVERLATSSQSMYIGSAMFQGPLRIDLILLYSFFRVADDLVDEAQDTESARRVIEQCDQLLEAKFSHPDLFPFSPSSKEAKHSAPSELIVAIDSLPVSRLRLEHLQGLLEGFRTDLSFSAKSGSFPFVAESDLDTYSYHVASTVAASMLGLVVHHFPDHQFAVNVFLRRRVVDAGERMAQALQYVNVARDIARDAAINRVYLPTMWLEQQGLGPADVLASPTDVRLELVRDRVLDSADFLSTPAREEIKFLPKEVQGPFLATVDSYLEIGVALRRGMRPRTQGDKLRLPIGTRLWVVYRAMALRQ</sequence>
<evidence type="ECO:0000313" key="21">
    <source>
        <dbReference type="Proteomes" id="UP000325672"/>
    </source>
</evidence>
<feature type="transmembrane region" description="Helical" evidence="19">
    <location>
        <begin position="39"/>
        <end position="63"/>
    </location>
</feature>
<feature type="transmembrane region" description="Helical" evidence="19">
    <location>
        <begin position="83"/>
        <end position="103"/>
    </location>
</feature>
<evidence type="ECO:0000256" key="16">
    <source>
        <dbReference type="ARBA" id="ARBA00023268"/>
    </source>
</evidence>
<evidence type="ECO:0000256" key="5">
    <source>
        <dbReference type="ARBA" id="ARBA00008247"/>
    </source>
</evidence>
<dbReference type="RefSeq" id="XP_031915664.1">
    <property type="nucleotide sequence ID" value="XM_032061713.1"/>
</dbReference>
<evidence type="ECO:0000256" key="4">
    <source>
        <dbReference type="ARBA" id="ARBA00005172"/>
    </source>
</evidence>
<dbReference type="GO" id="GO:0004311">
    <property type="term" value="F:geranylgeranyl diphosphate synthase activity"/>
    <property type="evidence" value="ECO:0007669"/>
    <property type="project" value="InterPro"/>
</dbReference>
<dbReference type="Proteomes" id="UP000325672">
    <property type="component" value="Unassembled WGS sequence"/>
</dbReference>
<evidence type="ECO:0000256" key="18">
    <source>
        <dbReference type="ARBA" id="ARBA00029335"/>
    </source>
</evidence>
<evidence type="ECO:0000256" key="11">
    <source>
        <dbReference type="ARBA" id="ARBA00022692"/>
    </source>
</evidence>
<keyword evidence="16" id="KW-0511">Multifunctional enzyme</keyword>
<dbReference type="AlphaFoldDB" id="A0A5N6T0I5"/>
<dbReference type="SFLD" id="SFLDG01018">
    <property type="entry name" value="Squalene/Phytoene_Synthase_Lik"/>
    <property type="match status" value="1"/>
</dbReference>
<evidence type="ECO:0000256" key="19">
    <source>
        <dbReference type="SAM" id="Phobius"/>
    </source>
</evidence>
<keyword evidence="15" id="KW-0413">Isomerase</keyword>
<feature type="transmembrane region" description="Helical" evidence="19">
    <location>
        <begin position="115"/>
        <end position="135"/>
    </location>
</feature>
<evidence type="ECO:0000256" key="2">
    <source>
        <dbReference type="ARBA" id="ARBA00004141"/>
    </source>
</evidence>
<dbReference type="EMBL" id="ML743565">
    <property type="protein sequence ID" value="KAE8139601.1"/>
    <property type="molecule type" value="Genomic_DNA"/>
</dbReference>
<dbReference type="GeneID" id="43645923"/>
<organism evidence="20 21">
    <name type="scientific">Aspergillus pseudotamarii</name>
    <dbReference type="NCBI Taxonomy" id="132259"/>
    <lineage>
        <taxon>Eukaryota</taxon>
        <taxon>Fungi</taxon>
        <taxon>Dikarya</taxon>
        <taxon>Ascomycota</taxon>
        <taxon>Pezizomycotina</taxon>
        <taxon>Eurotiomycetes</taxon>
        <taxon>Eurotiomycetidae</taxon>
        <taxon>Eurotiales</taxon>
        <taxon>Aspergillaceae</taxon>
        <taxon>Aspergillus</taxon>
        <taxon>Aspergillus subgen. Circumdati</taxon>
    </lineage>
</organism>
<comment type="similarity">
    <text evidence="6">In the C-terminal section; belongs to the phytoene/squalene synthase family.</text>
</comment>
<dbReference type="InterPro" id="IPR002060">
    <property type="entry name" value="Squ/phyt_synthse"/>
</dbReference>
<evidence type="ECO:0000256" key="3">
    <source>
        <dbReference type="ARBA" id="ARBA00005089"/>
    </source>
</evidence>
<evidence type="ECO:0000256" key="17">
    <source>
        <dbReference type="ARBA" id="ARBA00029313"/>
    </source>
</evidence>
<dbReference type="InterPro" id="IPR008949">
    <property type="entry name" value="Isoprenoid_synthase_dom_sf"/>
</dbReference>
<keyword evidence="13 19" id="KW-1133">Transmembrane helix</keyword>
<gene>
    <name evidence="20" type="ORF">BDV38DRAFT_291303</name>
</gene>